<reference evidence="2 3" key="1">
    <citation type="submission" date="2023-02" db="EMBL/GenBank/DDBJ databases">
        <title>Genome sequence of Novosphingobium humi KACC 19094.</title>
        <authorList>
            <person name="Kim S."/>
            <person name="Heo J."/>
            <person name="Kwon S.-W."/>
        </authorList>
    </citation>
    <scope>NUCLEOTIDE SEQUENCE [LARGE SCALE GENOMIC DNA]</scope>
    <source>
        <strain evidence="2 3">KACC 19094</strain>
        <plasmid evidence="2 3">unnamed1</plasmid>
    </source>
</reference>
<name>A0ABY7U2H5_9SPHN</name>
<dbReference type="RefSeq" id="WP_273619694.1">
    <property type="nucleotide sequence ID" value="NZ_CP117418.1"/>
</dbReference>
<geneLocation type="plasmid" evidence="2 3">
    <name>unnamed1</name>
</geneLocation>
<gene>
    <name evidence="2" type="ORF">PQ457_20715</name>
</gene>
<evidence type="ECO:0000313" key="2">
    <source>
        <dbReference type="EMBL" id="WCT79418.1"/>
    </source>
</evidence>
<evidence type="ECO:0000259" key="1">
    <source>
        <dbReference type="Pfam" id="PF13223"/>
    </source>
</evidence>
<dbReference type="EMBL" id="CP117418">
    <property type="protein sequence ID" value="WCT79418.1"/>
    <property type="molecule type" value="Genomic_DNA"/>
</dbReference>
<evidence type="ECO:0000313" key="3">
    <source>
        <dbReference type="Proteomes" id="UP001218231"/>
    </source>
</evidence>
<keyword evidence="3" id="KW-1185">Reference proteome</keyword>
<accession>A0ABY7U2H5</accession>
<protein>
    <submittedName>
        <fullName evidence="2">DUF4031 domain-containing protein</fullName>
    </submittedName>
</protein>
<keyword evidence="2" id="KW-0614">Plasmid</keyword>
<sequence length="138" mass="15533">MDGNNSATAGDAMSVYVDSAIHALRGRLMCHMFSPDLDALHAMARRIGIEQRWFQDPLTMAVSWPHYDLDQTRRAVAVELGAVICDRYQTVAMAAIIQGRPDKLRRIRALADPGRAFTPARHVPEWLAEQGFAQAWDW</sequence>
<organism evidence="2 3">
    <name type="scientific">Novosphingobium humi</name>
    <dbReference type="NCBI Taxonomy" id="2282397"/>
    <lineage>
        <taxon>Bacteria</taxon>
        <taxon>Pseudomonadati</taxon>
        <taxon>Pseudomonadota</taxon>
        <taxon>Alphaproteobacteria</taxon>
        <taxon>Sphingomonadales</taxon>
        <taxon>Sphingomonadaceae</taxon>
        <taxon>Novosphingobium</taxon>
    </lineage>
</organism>
<dbReference type="InterPro" id="IPR025109">
    <property type="entry name" value="DUF4031"/>
</dbReference>
<dbReference type="Pfam" id="PF13223">
    <property type="entry name" value="DUF4031"/>
    <property type="match status" value="1"/>
</dbReference>
<dbReference type="Proteomes" id="UP001218231">
    <property type="component" value="Plasmid unnamed1"/>
</dbReference>
<feature type="domain" description="DUF4031" evidence="1">
    <location>
        <begin position="15"/>
        <end position="94"/>
    </location>
</feature>
<proteinExistence type="predicted"/>